<keyword evidence="2" id="KW-0843">Virulence</keyword>
<evidence type="ECO:0000313" key="5">
    <source>
        <dbReference type="Proteomes" id="UP001302812"/>
    </source>
</evidence>
<protein>
    <submittedName>
        <fullName evidence="4">ClpP/crotonase</fullName>
    </submittedName>
</protein>
<evidence type="ECO:0000313" key="4">
    <source>
        <dbReference type="EMBL" id="KAK4112459.1"/>
    </source>
</evidence>
<dbReference type="CDD" id="cd06558">
    <property type="entry name" value="crotonase-like"/>
    <property type="match status" value="1"/>
</dbReference>
<reference evidence="4" key="1">
    <citation type="journal article" date="2023" name="Mol. Phylogenet. Evol.">
        <title>Genome-scale phylogeny and comparative genomics of the fungal order Sordariales.</title>
        <authorList>
            <person name="Hensen N."/>
            <person name="Bonometti L."/>
            <person name="Westerberg I."/>
            <person name="Brannstrom I.O."/>
            <person name="Guillou S."/>
            <person name="Cros-Aarteil S."/>
            <person name="Calhoun S."/>
            <person name="Haridas S."/>
            <person name="Kuo A."/>
            <person name="Mondo S."/>
            <person name="Pangilinan J."/>
            <person name="Riley R."/>
            <person name="LaButti K."/>
            <person name="Andreopoulos B."/>
            <person name="Lipzen A."/>
            <person name="Chen C."/>
            <person name="Yan M."/>
            <person name="Daum C."/>
            <person name="Ng V."/>
            <person name="Clum A."/>
            <person name="Steindorff A."/>
            <person name="Ohm R.A."/>
            <person name="Martin F."/>
            <person name="Silar P."/>
            <person name="Natvig D.O."/>
            <person name="Lalanne C."/>
            <person name="Gautier V."/>
            <person name="Ament-Velasquez S.L."/>
            <person name="Kruys A."/>
            <person name="Hutchinson M.I."/>
            <person name="Powell A.J."/>
            <person name="Barry K."/>
            <person name="Miller A.N."/>
            <person name="Grigoriev I.V."/>
            <person name="Debuchy R."/>
            <person name="Gladieux P."/>
            <person name="Hiltunen Thoren M."/>
            <person name="Johannesson H."/>
        </authorList>
    </citation>
    <scope>NUCLEOTIDE SEQUENCE</scope>
    <source>
        <strain evidence="4">CBS 508.74</strain>
    </source>
</reference>
<dbReference type="SUPFAM" id="SSF52096">
    <property type="entry name" value="ClpP/crotonase"/>
    <property type="match status" value="1"/>
</dbReference>
<name>A0AAN6TDK7_9PEZI</name>
<dbReference type="GO" id="GO:0006635">
    <property type="term" value="P:fatty acid beta-oxidation"/>
    <property type="evidence" value="ECO:0007669"/>
    <property type="project" value="TreeGrafter"/>
</dbReference>
<evidence type="ECO:0000256" key="3">
    <source>
        <dbReference type="ARBA" id="ARBA00023239"/>
    </source>
</evidence>
<dbReference type="AlphaFoldDB" id="A0AAN6TDK7"/>
<keyword evidence="3" id="KW-0456">Lyase</keyword>
<dbReference type="Pfam" id="PF00378">
    <property type="entry name" value="ECH_1"/>
    <property type="match status" value="1"/>
</dbReference>
<dbReference type="PANTHER" id="PTHR11941:SF171">
    <property type="entry name" value="SD19268P"/>
    <property type="match status" value="1"/>
</dbReference>
<keyword evidence="5" id="KW-1185">Reference proteome</keyword>
<dbReference type="RefSeq" id="XP_064670029.1">
    <property type="nucleotide sequence ID" value="XM_064812652.1"/>
</dbReference>
<comment type="caution">
    <text evidence="4">The sequence shown here is derived from an EMBL/GenBank/DDBJ whole genome shotgun (WGS) entry which is preliminary data.</text>
</comment>
<dbReference type="InterPro" id="IPR001753">
    <property type="entry name" value="Enoyl-CoA_hydra/iso"/>
</dbReference>
<dbReference type="InterPro" id="IPR029045">
    <property type="entry name" value="ClpP/crotonase-like_dom_sf"/>
</dbReference>
<comment type="similarity">
    <text evidence="1">Belongs to the enoyl-CoA hydratase/isomerase family.</text>
</comment>
<dbReference type="GO" id="GO:0016829">
    <property type="term" value="F:lyase activity"/>
    <property type="evidence" value="ECO:0007669"/>
    <property type="project" value="UniProtKB-KW"/>
</dbReference>
<proteinExistence type="inferred from homology"/>
<evidence type="ECO:0000256" key="1">
    <source>
        <dbReference type="ARBA" id="ARBA00005254"/>
    </source>
</evidence>
<dbReference type="EMBL" id="MU853342">
    <property type="protein sequence ID" value="KAK4112459.1"/>
    <property type="molecule type" value="Genomic_DNA"/>
</dbReference>
<reference evidence="4" key="2">
    <citation type="submission" date="2023-05" db="EMBL/GenBank/DDBJ databases">
        <authorList>
            <consortium name="Lawrence Berkeley National Laboratory"/>
            <person name="Steindorff A."/>
            <person name="Hensen N."/>
            <person name="Bonometti L."/>
            <person name="Westerberg I."/>
            <person name="Brannstrom I.O."/>
            <person name="Guillou S."/>
            <person name="Cros-Aarteil S."/>
            <person name="Calhoun S."/>
            <person name="Haridas S."/>
            <person name="Kuo A."/>
            <person name="Mondo S."/>
            <person name="Pangilinan J."/>
            <person name="Riley R."/>
            <person name="Labutti K."/>
            <person name="Andreopoulos B."/>
            <person name="Lipzen A."/>
            <person name="Chen C."/>
            <person name="Yanf M."/>
            <person name="Daum C."/>
            <person name="Ng V."/>
            <person name="Clum A."/>
            <person name="Ohm R."/>
            <person name="Martin F."/>
            <person name="Silar P."/>
            <person name="Natvig D."/>
            <person name="Lalanne C."/>
            <person name="Gautier V."/>
            <person name="Ament-Velasquez S.L."/>
            <person name="Kruys A."/>
            <person name="Hutchinson M.I."/>
            <person name="Powell A.J."/>
            <person name="Barry K."/>
            <person name="Miller A.N."/>
            <person name="Grigoriev I.V."/>
            <person name="Debuchy R."/>
            <person name="Gladieux P."/>
            <person name="Thoren M.H."/>
            <person name="Johannesson H."/>
        </authorList>
    </citation>
    <scope>NUCLEOTIDE SEQUENCE</scope>
    <source>
        <strain evidence="4">CBS 508.74</strain>
    </source>
</reference>
<organism evidence="4 5">
    <name type="scientific">Canariomyces notabilis</name>
    <dbReference type="NCBI Taxonomy" id="2074819"/>
    <lineage>
        <taxon>Eukaryota</taxon>
        <taxon>Fungi</taxon>
        <taxon>Dikarya</taxon>
        <taxon>Ascomycota</taxon>
        <taxon>Pezizomycotina</taxon>
        <taxon>Sordariomycetes</taxon>
        <taxon>Sordariomycetidae</taxon>
        <taxon>Sordariales</taxon>
        <taxon>Chaetomiaceae</taxon>
        <taxon>Canariomyces</taxon>
    </lineage>
</organism>
<sequence>MAPRFALTVSPSIALRFGRLTVRHARRYSTEADAGPLIRVTELPAPNSGHIRILELNRPKARNAISRALLSALRQEIDAVHAQYDAATGDEMPRASWDKRFGGVAGDDQKGPTRALIVASAVDSSFCAGADLKERKTFTQEETAAFLLNLRTTLTSLSALPIPTISAISSLALGGGLELALATHFRVLTSNAVVGLPETRLGIIPGAGGTYRLPALIGIPRARDLILTGRRVSAPEAYFLGIADRLVEIAPESEQQAKEWAALEEKERGRVILDLARRTALSEAVRLANEISEGGPIAVRAALRAVEEPRETVENSMYERVVRTEDRDEALKAFAEKRKPVFKGR</sequence>
<gene>
    <name evidence="4" type="ORF">N656DRAFT_731739</name>
</gene>
<dbReference type="InterPro" id="IPR014748">
    <property type="entry name" value="Enoyl-CoA_hydra_C"/>
</dbReference>
<dbReference type="Gene3D" id="3.90.226.10">
    <property type="entry name" value="2-enoyl-CoA Hydratase, Chain A, domain 1"/>
    <property type="match status" value="1"/>
</dbReference>
<dbReference type="GO" id="GO:0005739">
    <property type="term" value="C:mitochondrion"/>
    <property type="evidence" value="ECO:0007669"/>
    <property type="project" value="TreeGrafter"/>
</dbReference>
<accession>A0AAN6TDK7</accession>
<dbReference type="Proteomes" id="UP001302812">
    <property type="component" value="Unassembled WGS sequence"/>
</dbReference>
<dbReference type="FunFam" id="3.90.226.10:FF:000058">
    <property type="entry name" value="Enoyl-CoA hydratase/isomerase family protein"/>
    <property type="match status" value="1"/>
</dbReference>
<dbReference type="GeneID" id="89936777"/>
<evidence type="ECO:0000256" key="2">
    <source>
        <dbReference type="ARBA" id="ARBA00023026"/>
    </source>
</evidence>
<dbReference type="Gene3D" id="3.30.300.220">
    <property type="match status" value="1"/>
</dbReference>
<dbReference type="Gene3D" id="1.10.12.10">
    <property type="entry name" value="Lyase 2-enoyl-coa Hydratase, Chain A, domain 2"/>
    <property type="match status" value="1"/>
</dbReference>
<dbReference type="PANTHER" id="PTHR11941">
    <property type="entry name" value="ENOYL-COA HYDRATASE-RELATED"/>
    <property type="match status" value="1"/>
</dbReference>